<evidence type="ECO:0000313" key="1">
    <source>
        <dbReference type="EMBL" id="EFX83562.1"/>
    </source>
</evidence>
<dbReference type="EMBL" id="GL732536">
    <property type="protein sequence ID" value="EFX83562.1"/>
    <property type="molecule type" value="Genomic_DNA"/>
</dbReference>
<proteinExistence type="predicted"/>
<accession>E9G9H2</accession>
<dbReference type="KEGG" id="dpx:DAPPUDRAFT_100138"/>
<reference evidence="1 2" key="1">
    <citation type="journal article" date="2011" name="Science">
        <title>The ecoresponsive genome of Daphnia pulex.</title>
        <authorList>
            <person name="Colbourne J.K."/>
            <person name="Pfrender M.E."/>
            <person name="Gilbert D."/>
            <person name="Thomas W.K."/>
            <person name="Tucker A."/>
            <person name="Oakley T.H."/>
            <person name="Tokishita S."/>
            <person name="Aerts A."/>
            <person name="Arnold G.J."/>
            <person name="Basu M.K."/>
            <person name="Bauer D.J."/>
            <person name="Caceres C.E."/>
            <person name="Carmel L."/>
            <person name="Casola C."/>
            <person name="Choi J.H."/>
            <person name="Detter J.C."/>
            <person name="Dong Q."/>
            <person name="Dusheyko S."/>
            <person name="Eads B.D."/>
            <person name="Frohlich T."/>
            <person name="Geiler-Samerotte K.A."/>
            <person name="Gerlach D."/>
            <person name="Hatcher P."/>
            <person name="Jogdeo S."/>
            <person name="Krijgsveld J."/>
            <person name="Kriventseva E.V."/>
            <person name="Kultz D."/>
            <person name="Laforsch C."/>
            <person name="Lindquist E."/>
            <person name="Lopez J."/>
            <person name="Manak J.R."/>
            <person name="Muller J."/>
            <person name="Pangilinan J."/>
            <person name="Patwardhan R.P."/>
            <person name="Pitluck S."/>
            <person name="Pritham E.J."/>
            <person name="Rechtsteiner A."/>
            <person name="Rho M."/>
            <person name="Rogozin I.B."/>
            <person name="Sakarya O."/>
            <person name="Salamov A."/>
            <person name="Schaack S."/>
            <person name="Shapiro H."/>
            <person name="Shiga Y."/>
            <person name="Skalitzky C."/>
            <person name="Smith Z."/>
            <person name="Souvorov A."/>
            <person name="Sung W."/>
            <person name="Tang Z."/>
            <person name="Tsuchiya D."/>
            <person name="Tu H."/>
            <person name="Vos H."/>
            <person name="Wang M."/>
            <person name="Wolf Y.I."/>
            <person name="Yamagata H."/>
            <person name="Yamada T."/>
            <person name="Ye Y."/>
            <person name="Shaw J.R."/>
            <person name="Andrews J."/>
            <person name="Crease T.J."/>
            <person name="Tang H."/>
            <person name="Lucas S.M."/>
            <person name="Robertson H.M."/>
            <person name="Bork P."/>
            <person name="Koonin E.V."/>
            <person name="Zdobnov E.M."/>
            <person name="Grigoriev I.V."/>
            <person name="Lynch M."/>
            <person name="Boore J.L."/>
        </authorList>
    </citation>
    <scope>NUCLEOTIDE SEQUENCE [LARGE SCALE GENOMIC DNA]</scope>
</reference>
<dbReference type="Proteomes" id="UP000000305">
    <property type="component" value="Unassembled WGS sequence"/>
</dbReference>
<organism evidence="1 2">
    <name type="scientific">Daphnia pulex</name>
    <name type="common">Water flea</name>
    <dbReference type="NCBI Taxonomy" id="6669"/>
    <lineage>
        <taxon>Eukaryota</taxon>
        <taxon>Metazoa</taxon>
        <taxon>Ecdysozoa</taxon>
        <taxon>Arthropoda</taxon>
        <taxon>Crustacea</taxon>
        <taxon>Branchiopoda</taxon>
        <taxon>Diplostraca</taxon>
        <taxon>Cladocera</taxon>
        <taxon>Anomopoda</taxon>
        <taxon>Daphniidae</taxon>
        <taxon>Daphnia</taxon>
    </lineage>
</organism>
<keyword evidence="2" id="KW-1185">Reference proteome</keyword>
<evidence type="ECO:0008006" key="3">
    <source>
        <dbReference type="Google" id="ProtNLM"/>
    </source>
</evidence>
<gene>
    <name evidence="1" type="ORF">DAPPUDRAFT_100138</name>
</gene>
<dbReference type="AlphaFoldDB" id="E9G9H2"/>
<evidence type="ECO:0000313" key="2">
    <source>
        <dbReference type="Proteomes" id="UP000000305"/>
    </source>
</evidence>
<sequence>MATPETFWRLGGKLTGHPEEGSLSTGYRKFKSYFGTTPVVCVAAWDNFDSARPPKSEQKHLLWAWLHLKQYCTEHSGRIASFVWACGGLPCGEWSDLRLARHAFVFGLQEGEKAIADRGYRDYHYFEIPNGQNDAKKK</sequence>
<dbReference type="PhylomeDB" id="E9G9H2"/>
<dbReference type="InParanoid" id="E9G9H2"/>
<name>E9G9H2_DAPPU</name>
<dbReference type="HOGENOM" id="CLU_1857278_0_0_1"/>
<protein>
    <recommendedName>
        <fullName evidence="3">DDE Tnp4 domain-containing protein</fullName>
    </recommendedName>
</protein>